<name>A0AAN7WHT1_9PEZI</name>
<evidence type="ECO:0000313" key="3">
    <source>
        <dbReference type="Proteomes" id="UP001310594"/>
    </source>
</evidence>
<evidence type="ECO:0000256" key="1">
    <source>
        <dbReference type="SAM" id="SignalP"/>
    </source>
</evidence>
<reference evidence="2" key="1">
    <citation type="submission" date="2023-08" db="EMBL/GenBank/DDBJ databases">
        <title>Black Yeasts Isolated from many extreme environments.</title>
        <authorList>
            <person name="Coleine C."/>
            <person name="Stajich J.E."/>
            <person name="Selbmann L."/>
        </authorList>
    </citation>
    <scope>NUCLEOTIDE SEQUENCE</scope>
    <source>
        <strain evidence="2">CCFEE 5810</strain>
    </source>
</reference>
<evidence type="ECO:0000313" key="2">
    <source>
        <dbReference type="EMBL" id="KAK5706587.1"/>
    </source>
</evidence>
<keyword evidence="1" id="KW-0732">Signal</keyword>
<feature type="chain" id="PRO_5042987283" description="Kazal-like domain-containing protein" evidence="1">
    <location>
        <begin position="20"/>
        <end position="216"/>
    </location>
</feature>
<feature type="signal peptide" evidence="1">
    <location>
        <begin position="1"/>
        <end position="19"/>
    </location>
</feature>
<proteinExistence type="predicted"/>
<dbReference type="Proteomes" id="UP001310594">
    <property type="component" value="Unassembled WGS sequence"/>
</dbReference>
<protein>
    <recommendedName>
        <fullName evidence="4">Kazal-like domain-containing protein</fullName>
    </recommendedName>
</protein>
<gene>
    <name evidence="2" type="ORF">LTR97_001577</name>
</gene>
<dbReference type="EMBL" id="JAVRQU010000002">
    <property type="protein sequence ID" value="KAK5706587.1"/>
    <property type="molecule type" value="Genomic_DNA"/>
</dbReference>
<dbReference type="AlphaFoldDB" id="A0AAN7WHT1"/>
<comment type="caution">
    <text evidence="2">The sequence shown here is derived from an EMBL/GenBank/DDBJ whole genome shotgun (WGS) entry which is preliminary data.</text>
</comment>
<organism evidence="2 3">
    <name type="scientific">Elasticomyces elasticus</name>
    <dbReference type="NCBI Taxonomy" id="574655"/>
    <lineage>
        <taxon>Eukaryota</taxon>
        <taxon>Fungi</taxon>
        <taxon>Dikarya</taxon>
        <taxon>Ascomycota</taxon>
        <taxon>Pezizomycotina</taxon>
        <taxon>Dothideomycetes</taxon>
        <taxon>Dothideomycetidae</taxon>
        <taxon>Mycosphaerellales</taxon>
        <taxon>Teratosphaeriaceae</taxon>
        <taxon>Elasticomyces</taxon>
    </lineage>
</organism>
<sequence length="216" mass="22367">MAMLYPFLALASLVSSASALTALPISSSTSTETMTAVATLAPVSSYAFTFTYTTPTTHWSAPAFATNTPTPSCSDTMCPAQDGKTCVDSGGTEYGVLCNARLSGTVITVSGKKLLMERHRGRTEEAKAAAELDKRVFTATFDNCGDYCDNYDDPNAPCIGISYHDGQCMAYAEITGSFAQTGNIAAIRKLGTGTGGDGLGTADMGANDMNAAPGPM</sequence>
<evidence type="ECO:0008006" key="4">
    <source>
        <dbReference type="Google" id="ProtNLM"/>
    </source>
</evidence>
<accession>A0AAN7WHT1</accession>